<evidence type="ECO:0000256" key="5">
    <source>
        <dbReference type="ARBA" id="ARBA00022691"/>
    </source>
</evidence>
<comment type="caution">
    <text evidence="10">The sequence shown here is derived from an EMBL/GenBank/DDBJ whole genome shotgun (WGS) entry which is preliminary data.</text>
</comment>
<keyword evidence="6" id="KW-0680">Restriction system</keyword>
<keyword evidence="7" id="KW-0238">DNA-binding</keyword>
<dbReference type="GO" id="GO:0015667">
    <property type="term" value="F:site-specific DNA-methyltransferase (cytosine-N4-specific) activity"/>
    <property type="evidence" value="ECO:0007669"/>
    <property type="project" value="UniProtKB-EC"/>
</dbReference>
<dbReference type="PROSITE" id="PS00093">
    <property type="entry name" value="N4_MTASE"/>
    <property type="match status" value="1"/>
</dbReference>
<feature type="domain" description="DNA methylase N-4/N-6" evidence="9">
    <location>
        <begin position="38"/>
        <end position="89"/>
    </location>
</feature>
<dbReference type="AlphaFoldDB" id="A0A2T0LAR4"/>
<keyword evidence="5" id="KW-0949">S-adenosyl-L-methionine</keyword>
<evidence type="ECO:0000256" key="1">
    <source>
        <dbReference type="ARBA" id="ARBA00010203"/>
    </source>
</evidence>
<dbReference type="EC" id="2.1.1.113" evidence="2"/>
<gene>
    <name evidence="10" type="ORF">CLV97_1332</name>
</gene>
<keyword evidence="11" id="KW-1185">Reference proteome</keyword>
<accession>A0A2T0LAR4</accession>
<dbReference type="InterPro" id="IPR029063">
    <property type="entry name" value="SAM-dependent_MTases_sf"/>
</dbReference>
<protein>
    <recommendedName>
        <fullName evidence="2">site-specific DNA-methyltransferase (cytosine-N(4)-specific)</fullName>
        <ecNumber evidence="2">2.1.1.113</ecNumber>
    </recommendedName>
</protein>
<dbReference type="InterPro" id="IPR002941">
    <property type="entry name" value="DNA_methylase_N4/N6"/>
</dbReference>
<dbReference type="GO" id="GO:0003677">
    <property type="term" value="F:DNA binding"/>
    <property type="evidence" value="ECO:0007669"/>
    <property type="project" value="UniProtKB-KW"/>
</dbReference>
<evidence type="ECO:0000313" key="11">
    <source>
        <dbReference type="Proteomes" id="UP000237797"/>
    </source>
</evidence>
<evidence type="ECO:0000256" key="7">
    <source>
        <dbReference type="ARBA" id="ARBA00023125"/>
    </source>
</evidence>
<organism evidence="10 11">
    <name type="scientific">Planifilum fimeticola</name>
    <dbReference type="NCBI Taxonomy" id="201975"/>
    <lineage>
        <taxon>Bacteria</taxon>
        <taxon>Bacillati</taxon>
        <taxon>Bacillota</taxon>
        <taxon>Bacilli</taxon>
        <taxon>Bacillales</taxon>
        <taxon>Thermoactinomycetaceae</taxon>
        <taxon>Planifilum</taxon>
    </lineage>
</organism>
<sequence length="382" mass="43804">MPLITNITQQLTKFKELPYRQPPYNSRHWGHTLHNLCSYPSKLKPAIAHILVRYFTKPGDTVLDPFAGIGTVPLASCLEGRIGIGVDLNPLGYWASLAKTNVPDQEFIQPILSDLTEKLSRIDTAKVLEREPYEEEIRQFFHEQTFAEILTTRRYLLDRLQMTSSALDRAALAFVGTCVAHILHGNRPYALSRRSHNIIPIPPKGEFQYKSLLVSLRKKLVSMYKEPLPPEYTPGQAYHGSVLNLPFEANSIDTVITSPPFLGTTDFLRHNRVRLWFCGWDYAYQAQQKTSGQFFEYVRTCDPYVNVLRELARVLKPQSLLIMHLGVVKKLDMAVEIERLALERNLFESMGIVYEDATNLESHGRVDRGSTHHHAFLFLRKR</sequence>
<evidence type="ECO:0000256" key="2">
    <source>
        <dbReference type="ARBA" id="ARBA00012185"/>
    </source>
</evidence>
<dbReference type="Pfam" id="PF01555">
    <property type="entry name" value="N6_N4_Mtase"/>
    <property type="match status" value="1"/>
</dbReference>
<dbReference type="GO" id="GO:0008170">
    <property type="term" value="F:N-methyltransferase activity"/>
    <property type="evidence" value="ECO:0007669"/>
    <property type="project" value="InterPro"/>
</dbReference>
<keyword evidence="3 10" id="KW-0489">Methyltransferase</keyword>
<evidence type="ECO:0000256" key="3">
    <source>
        <dbReference type="ARBA" id="ARBA00022603"/>
    </source>
</evidence>
<dbReference type="Proteomes" id="UP000237797">
    <property type="component" value="Unassembled WGS sequence"/>
</dbReference>
<evidence type="ECO:0000313" key="10">
    <source>
        <dbReference type="EMBL" id="PRX38901.1"/>
    </source>
</evidence>
<evidence type="ECO:0000256" key="4">
    <source>
        <dbReference type="ARBA" id="ARBA00022679"/>
    </source>
</evidence>
<reference evidence="10 11" key="1">
    <citation type="submission" date="2018-03" db="EMBL/GenBank/DDBJ databases">
        <title>Genomic Encyclopedia of Archaeal and Bacterial Type Strains, Phase II (KMG-II): from individual species to whole genera.</title>
        <authorList>
            <person name="Goeker M."/>
        </authorList>
    </citation>
    <scope>NUCLEOTIDE SEQUENCE [LARGE SCALE GENOMIC DNA]</scope>
    <source>
        <strain evidence="10 11">DSM 44946</strain>
    </source>
</reference>
<name>A0A2T0LAR4_9BACL</name>
<dbReference type="SUPFAM" id="SSF53335">
    <property type="entry name" value="S-adenosyl-L-methionine-dependent methyltransferases"/>
    <property type="match status" value="2"/>
</dbReference>
<dbReference type="Gene3D" id="3.40.50.150">
    <property type="entry name" value="Vaccinia Virus protein VP39"/>
    <property type="match status" value="2"/>
</dbReference>
<comment type="similarity">
    <text evidence="1">Belongs to the N(4)/N(6)-methyltransferase family. N(4) subfamily.</text>
</comment>
<dbReference type="EMBL" id="PVNE01000033">
    <property type="protein sequence ID" value="PRX38901.1"/>
    <property type="molecule type" value="Genomic_DNA"/>
</dbReference>
<evidence type="ECO:0000259" key="9">
    <source>
        <dbReference type="Pfam" id="PF01555"/>
    </source>
</evidence>
<dbReference type="GO" id="GO:0032259">
    <property type="term" value="P:methylation"/>
    <property type="evidence" value="ECO:0007669"/>
    <property type="project" value="UniProtKB-KW"/>
</dbReference>
<dbReference type="GO" id="GO:0009307">
    <property type="term" value="P:DNA restriction-modification system"/>
    <property type="evidence" value="ECO:0007669"/>
    <property type="project" value="UniProtKB-KW"/>
</dbReference>
<keyword evidence="4" id="KW-0808">Transferase</keyword>
<evidence type="ECO:0000256" key="6">
    <source>
        <dbReference type="ARBA" id="ARBA00022747"/>
    </source>
</evidence>
<evidence type="ECO:0000256" key="8">
    <source>
        <dbReference type="ARBA" id="ARBA00049120"/>
    </source>
</evidence>
<comment type="catalytic activity">
    <reaction evidence="8">
        <text>a 2'-deoxycytidine in DNA + S-adenosyl-L-methionine = an N(4)-methyl-2'-deoxycytidine in DNA + S-adenosyl-L-homocysteine + H(+)</text>
        <dbReference type="Rhea" id="RHEA:16857"/>
        <dbReference type="Rhea" id="RHEA-COMP:11369"/>
        <dbReference type="Rhea" id="RHEA-COMP:13674"/>
        <dbReference type="ChEBI" id="CHEBI:15378"/>
        <dbReference type="ChEBI" id="CHEBI:57856"/>
        <dbReference type="ChEBI" id="CHEBI:59789"/>
        <dbReference type="ChEBI" id="CHEBI:85452"/>
        <dbReference type="ChEBI" id="CHEBI:137933"/>
        <dbReference type="EC" id="2.1.1.113"/>
    </reaction>
</comment>
<dbReference type="InterPro" id="IPR017985">
    <property type="entry name" value="MeTrfase_CN4_CS"/>
</dbReference>
<proteinExistence type="inferred from homology"/>